<evidence type="ECO:0000313" key="2">
    <source>
        <dbReference type="EMBL" id="KAJ6641768.1"/>
    </source>
</evidence>
<dbReference type="EMBL" id="WJQU01000002">
    <property type="protein sequence ID" value="KAJ6641768.1"/>
    <property type="molecule type" value="Genomic_DNA"/>
</dbReference>
<feature type="compositionally biased region" description="Basic and acidic residues" evidence="1">
    <location>
        <begin position="144"/>
        <end position="157"/>
    </location>
</feature>
<dbReference type="Proteomes" id="UP001151699">
    <property type="component" value="Chromosome B"/>
</dbReference>
<evidence type="ECO:0000313" key="3">
    <source>
        <dbReference type="Proteomes" id="UP001151699"/>
    </source>
</evidence>
<protein>
    <submittedName>
        <fullName evidence="2">Uncharacterized protein</fullName>
    </submittedName>
</protein>
<organism evidence="2 3">
    <name type="scientific">Pseudolycoriella hygida</name>
    <dbReference type="NCBI Taxonomy" id="35572"/>
    <lineage>
        <taxon>Eukaryota</taxon>
        <taxon>Metazoa</taxon>
        <taxon>Ecdysozoa</taxon>
        <taxon>Arthropoda</taxon>
        <taxon>Hexapoda</taxon>
        <taxon>Insecta</taxon>
        <taxon>Pterygota</taxon>
        <taxon>Neoptera</taxon>
        <taxon>Endopterygota</taxon>
        <taxon>Diptera</taxon>
        <taxon>Nematocera</taxon>
        <taxon>Sciaroidea</taxon>
        <taxon>Sciaridae</taxon>
        <taxon>Pseudolycoriella</taxon>
    </lineage>
</organism>
<feature type="region of interest" description="Disordered" evidence="1">
    <location>
        <begin position="141"/>
        <end position="172"/>
    </location>
</feature>
<dbReference type="AlphaFoldDB" id="A0A9Q0N1C8"/>
<feature type="compositionally biased region" description="Low complexity" evidence="1">
    <location>
        <begin position="239"/>
        <end position="251"/>
    </location>
</feature>
<name>A0A9Q0N1C8_9DIPT</name>
<evidence type="ECO:0000256" key="1">
    <source>
        <dbReference type="SAM" id="MobiDB-lite"/>
    </source>
</evidence>
<comment type="caution">
    <text evidence="2">The sequence shown here is derived from an EMBL/GenBank/DDBJ whole genome shotgun (WGS) entry which is preliminary data.</text>
</comment>
<feature type="region of interest" description="Disordered" evidence="1">
    <location>
        <begin position="223"/>
        <end position="251"/>
    </location>
</feature>
<gene>
    <name evidence="2" type="ORF">Bhyg_06711</name>
</gene>
<feature type="region of interest" description="Disordered" evidence="1">
    <location>
        <begin position="97"/>
        <end position="129"/>
    </location>
</feature>
<sequence length="304" mass="34530">MDQNLPPNFPSMVIDESLEQVRFEELRDLNRDQDQPMAQDIIAEEIRAQENKCYLKNHLTSTVSKTNRWHRAFLLRSGAQALWEDLMAQGIITEEDEYSERAQEQEIPSGEMPPPNEFEESPDHNRDQDQPVAQRIFVEEDENSEKTQEIHSEEMPHLSDVSDSSSSQQSRLQSQAVFTIDFKRLSDINRHTASRAEGETSSGGLALWEDLVAQGIIVEDDENSEMAQEIRSEEMPHMSDVSDSSSSQPSRLQSQAVFTIDFKRLPDINRHIASRAEGETSSGGLALWEDLVAQGIIVKVRNSF</sequence>
<reference evidence="2" key="1">
    <citation type="submission" date="2022-07" db="EMBL/GenBank/DDBJ databases">
        <authorList>
            <person name="Trinca V."/>
            <person name="Uliana J.V.C."/>
            <person name="Torres T.T."/>
            <person name="Ward R.J."/>
            <person name="Monesi N."/>
        </authorList>
    </citation>
    <scope>NUCLEOTIDE SEQUENCE</scope>
    <source>
        <strain evidence="2">HSMRA1968</strain>
        <tissue evidence="2">Whole embryos</tissue>
    </source>
</reference>
<feature type="compositionally biased region" description="Low complexity" evidence="1">
    <location>
        <begin position="158"/>
        <end position="172"/>
    </location>
</feature>
<proteinExistence type="predicted"/>
<feature type="compositionally biased region" description="Basic and acidic residues" evidence="1">
    <location>
        <begin position="228"/>
        <end position="237"/>
    </location>
</feature>
<accession>A0A9Q0N1C8</accession>
<keyword evidence="3" id="KW-1185">Reference proteome</keyword>